<dbReference type="Gene3D" id="3.30.70.270">
    <property type="match status" value="1"/>
</dbReference>
<dbReference type="SMART" id="SM00267">
    <property type="entry name" value="GGDEF"/>
    <property type="match status" value="1"/>
</dbReference>
<dbReference type="Pfam" id="PF00672">
    <property type="entry name" value="HAMP"/>
    <property type="match status" value="1"/>
</dbReference>
<evidence type="ECO:0000313" key="12">
    <source>
        <dbReference type="EMBL" id="GAA3999138.1"/>
    </source>
</evidence>
<dbReference type="InterPro" id="IPR043128">
    <property type="entry name" value="Rev_trsase/Diguanyl_cyclase"/>
</dbReference>
<dbReference type="InterPro" id="IPR003122">
    <property type="entry name" value="Tar_rcpt_lig-bd"/>
</dbReference>
<protein>
    <recommendedName>
        <fullName evidence="14">EAL domain-containing protein</fullName>
    </recommendedName>
</protein>
<evidence type="ECO:0000256" key="7">
    <source>
        <dbReference type="ARBA" id="ARBA00023224"/>
    </source>
</evidence>
<accession>A0ABP7RL89</accession>
<evidence type="ECO:0000256" key="8">
    <source>
        <dbReference type="SAM" id="Phobius"/>
    </source>
</evidence>
<dbReference type="Pfam" id="PF02203">
    <property type="entry name" value="TarH"/>
    <property type="match status" value="1"/>
</dbReference>
<dbReference type="InterPro" id="IPR035919">
    <property type="entry name" value="EAL_sf"/>
</dbReference>
<dbReference type="CDD" id="cd01948">
    <property type="entry name" value="EAL"/>
    <property type="match status" value="1"/>
</dbReference>
<dbReference type="SMART" id="SM00052">
    <property type="entry name" value="EAL"/>
    <property type="match status" value="1"/>
</dbReference>
<dbReference type="InterPro" id="IPR029787">
    <property type="entry name" value="Nucleotide_cyclase"/>
</dbReference>
<dbReference type="InterPro" id="IPR001633">
    <property type="entry name" value="EAL_dom"/>
</dbReference>
<dbReference type="InterPro" id="IPR000160">
    <property type="entry name" value="GGDEF_dom"/>
</dbReference>
<evidence type="ECO:0000313" key="13">
    <source>
        <dbReference type="Proteomes" id="UP001501627"/>
    </source>
</evidence>
<evidence type="ECO:0000256" key="6">
    <source>
        <dbReference type="ARBA" id="ARBA00023136"/>
    </source>
</evidence>
<dbReference type="SUPFAM" id="SSF158472">
    <property type="entry name" value="HAMP domain-like"/>
    <property type="match status" value="1"/>
</dbReference>
<evidence type="ECO:0000259" key="10">
    <source>
        <dbReference type="PROSITE" id="PS50885"/>
    </source>
</evidence>
<evidence type="ECO:0000256" key="4">
    <source>
        <dbReference type="ARBA" id="ARBA00022692"/>
    </source>
</evidence>
<sequence length="765" mass="84451">MRVVSRLRARRSGSESCPAQPLLQSLPLQGAARWIFRWRIGTRLALMMALAALVGLWLTASGLRGMQASVGELQRVYAERMTPVRTLSQIAQLMLANQHQLQLALARTPDGAAGARRPPALLDEDAAQAAALLIERNVQAIDALWHSYAGVLAPDGDETALARRFAEHREDYLRQGMVPALVALRALDHGQILYRAASAGSLYERASADIQALIGWQFERARAIHEEGLQRYQRTRARALWALALTVLVLGLLGWWQICAITEPLRQARQVFARMAQGDWSSPIEVPGRDETSALLAGLRDLQTRLADNEREIEHLIHYDPLTGLPNRRLLREHLARAVEAGRADARQRALMLLDLDNFKTINDTLGHEVGDQYLQQVTQRLQALVRPPHLVARIGGDEFVVVTGALHGERAQALTEALALGESLRAALAAPCHLGATQGAVHHGSTSIGLCLFGAEGASGKELLKRADLAMYQAKAAGRNRLCVFDPQMQTGMAERAALTAALREAVDHRQLALHLQPQVDARGLPVGAEALLRWQHPTLGMVAPARFIPLAESSGLIVPIGQWVLRQACAQLRQWQACEELRHLELAVNVSPRQFQQPDFVAQLLALLDDSGIDATRLVLELTESLVVEDVQDTVDKMRQLHRRGVRFALDDFGTGYSSLALLRQLPLHQIKIDRSFVRDVTHDSGSATIVRTIALLARSLGLQVIAEGIETPAQHQTLLAQRCRFFQGYWFARPMPQVDCLAWLQQRCRVAPSVSSSSRSTL</sequence>
<dbReference type="PROSITE" id="PS50883">
    <property type="entry name" value="EAL"/>
    <property type="match status" value="1"/>
</dbReference>
<keyword evidence="2" id="KW-1003">Cell membrane</keyword>
<dbReference type="Proteomes" id="UP001501627">
    <property type="component" value="Unassembled WGS sequence"/>
</dbReference>
<comment type="subcellular location">
    <subcellularLocation>
        <location evidence="1">Cell membrane</location>
    </subcellularLocation>
</comment>
<dbReference type="PANTHER" id="PTHR33121">
    <property type="entry name" value="CYCLIC DI-GMP PHOSPHODIESTERASE PDEF"/>
    <property type="match status" value="1"/>
</dbReference>
<dbReference type="Pfam" id="PF00563">
    <property type="entry name" value="EAL"/>
    <property type="match status" value="1"/>
</dbReference>
<evidence type="ECO:0008006" key="14">
    <source>
        <dbReference type="Google" id="ProtNLM"/>
    </source>
</evidence>
<dbReference type="InterPro" id="IPR050706">
    <property type="entry name" value="Cyclic-di-GMP_PDE-like"/>
</dbReference>
<feature type="domain" description="GGDEF" evidence="11">
    <location>
        <begin position="347"/>
        <end position="488"/>
    </location>
</feature>
<dbReference type="NCBIfam" id="TIGR00254">
    <property type="entry name" value="GGDEF"/>
    <property type="match status" value="1"/>
</dbReference>
<evidence type="ECO:0000259" key="11">
    <source>
        <dbReference type="PROSITE" id="PS50887"/>
    </source>
</evidence>
<comment type="caution">
    <text evidence="12">The sequence shown here is derived from an EMBL/GenBank/DDBJ whole genome shotgun (WGS) entry which is preliminary data.</text>
</comment>
<evidence type="ECO:0000256" key="1">
    <source>
        <dbReference type="ARBA" id="ARBA00004236"/>
    </source>
</evidence>
<dbReference type="Pfam" id="PF00990">
    <property type="entry name" value="GGDEF"/>
    <property type="match status" value="1"/>
</dbReference>
<dbReference type="SUPFAM" id="SSF141868">
    <property type="entry name" value="EAL domain-like"/>
    <property type="match status" value="1"/>
</dbReference>
<evidence type="ECO:0000256" key="5">
    <source>
        <dbReference type="ARBA" id="ARBA00022989"/>
    </source>
</evidence>
<dbReference type="CDD" id="cd01949">
    <property type="entry name" value="GGDEF"/>
    <property type="match status" value="1"/>
</dbReference>
<keyword evidence="13" id="KW-1185">Reference proteome</keyword>
<dbReference type="SMART" id="SM00304">
    <property type="entry name" value="HAMP"/>
    <property type="match status" value="1"/>
</dbReference>
<dbReference type="SUPFAM" id="SSF55073">
    <property type="entry name" value="Nucleotide cyclase"/>
    <property type="match status" value="1"/>
</dbReference>
<proteinExistence type="predicted"/>
<evidence type="ECO:0000256" key="2">
    <source>
        <dbReference type="ARBA" id="ARBA00022475"/>
    </source>
</evidence>
<name>A0ABP7RL89_9BURK</name>
<keyword evidence="6 8" id="KW-0472">Membrane</keyword>
<dbReference type="EMBL" id="BAABBP010000022">
    <property type="protein sequence ID" value="GAA3999138.1"/>
    <property type="molecule type" value="Genomic_DNA"/>
</dbReference>
<dbReference type="PANTHER" id="PTHR33121:SF70">
    <property type="entry name" value="SIGNALING PROTEIN YKOW"/>
    <property type="match status" value="1"/>
</dbReference>
<gene>
    <name evidence="12" type="ORF">GCM10022279_23550</name>
</gene>
<reference evidence="13" key="1">
    <citation type="journal article" date="2019" name="Int. J. Syst. Evol. Microbiol.">
        <title>The Global Catalogue of Microorganisms (GCM) 10K type strain sequencing project: providing services to taxonomists for standard genome sequencing and annotation.</title>
        <authorList>
            <consortium name="The Broad Institute Genomics Platform"/>
            <consortium name="The Broad Institute Genome Sequencing Center for Infectious Disease"/>
            <person name="Wu L."/>
            <person name="Ma J."/>
        </authorList>
    </citation>
    <scope>NUCLEOTIDE SEQUENCE [LARGE SCALE GENOMIC DNA]</scope>
    <source>
        <strain evidence="13">JCM 17561</strain>
    </source>
</reference>
<evidence type="ECO:0000256" key="3">
    <source>
        <dbReference type="ARBA" id="ARBA00022481"/>
    </source>
</evidence>
<dbReference type="PROSITE" id="PS50885">
    <property type="entry name" value="HAMP"/>
    <property type="match status" value="1"/>
</dbReference>
<keyword evidence="3" id="KW-0488">Methylation</keyword>
<dbReference type="CDD" id="cd06225">
    <property type="entry name" value="HAMP"/>
    <property type="match status" value="1"/>
</dbReference>
<dbReference type="Gene3D" id="3.20.20.450">
    <property type="entry name" value="EAL domain"/>
    <property type="match status" value="1"/>
</dbReference>
<keyword evidence="7" id="KW-0807">Transducer</keyword>
<dbReference type="Gene3D" id="6.10.340.10">
    <property type="match status" value="1"/>
</dbReference>
<feature type="transmembrane region" description="Helical" evidence="8">
    <location>
        <begin position="239"/>
        <end position="258"/>
    </location>
</feature>
<feature type="domain" description="EAL" evidence="9">
    <location>
        <begin position="497"/>
        <end position="751"/>
    </location>
</feature>
<keyword evidence="5 8" id="KW-1133">Transmembrane helix</keyword>
<dbReference type="InterPro" id="IPR003660">
    <property type="entry name" value="HAMP_dom"/>
</dbReference>
<organism evidence="12 13">
    <name type="scientific">Comamonas faecalis</name>
    <dbReference type="NCBI Taxonomy" id="1387849"/>
    <lineage>
        <taxon>Bacteria</taxon>
        <taxon>Pseudomonadati</taxon>
        <taxon>Pseudomonadota</taxon>
        <taxon>Betaproteobacteria</taxon>
        <taxon>Burkholderiales</taxon>
        <taxon>Comamonadaceae</taxon>
        <taxon>Comamonas</taxon>
    </lineage>
</organism>
<keyword evidence="4 8" id="KW-0812">Transmembrane</keyword>
<feature type="domain" description="HAMP" evidence="10">
    <location>
        <begin position="259"/>
        <end position="311"/>
    </location>
</feature>
<evidence type="ECO:0000259" key="9">
    <source>
        <dbReference type="PROSITE" id="PS50883"/>
    </source>
</evidence>
<dbReference type="PROSITE" id="PS50887">
    <property type="entry name" value="GGDEF"/>
    <property type="match status" value="1"/>
</dbReference>